<dbReference type="OrthoDB" id="9979143at2759"/>
<protein>
    <recommendedName>
        <fullName evidence="5">Fibrinogen C-terminal domain-containing protein</fullName>
    </recommendedName>
</protein>
<dbReference type="AlphaFoldDB" id="A0A816F7T7"/>
<proteinExistence type="predicted"/>
<gene>
    <name evidence="2" type="ORF">EDS130_LOCUS23787</name>
    <name evidence="3" type="ORF">XAT740_LOCUS56154</name>
</gene>
<dbReference type="Proteomes" id="UP000663828">
    <property type="component" value="Unassembled WGS sequence"/>
</dbReference>
<feature type="signal peptide" evidence="1">
    <location>
        <begin position="1"/>
        <end position="20"/>
    </location>
</feature>
<evidence type="ECO:0000313" key="4">
    <source>
        <dbReference type="Proteomes" id="UP000663828"/>
    </source>
</evidence>
<sequence length="169" mass="19103">MFKLLICIIVTTCLPWNCAGRNGMTWKKYTHFELFGVDMVGCFGASGTAPEAPDMICNPYSGDRNCDTSLPVLCTKYDNSPRPTLPVIWDFYSGWNKGQIRLTSPIRGSVFRDLSEVDQFCEVIFGNGWRTATFHDGGGGWNYYSYGNIASDKRFWVHIGDQNANCWDH</sequence>
<dbReference type="Proteomes" id="UP000663852">
    <property type="component" value="Unassembled WGS sequence"/>
</dbReference>
<evidence type="ECO:0008006" key="5">
    <source>
        <dbReference type="Google" id="ProtNLM"/>
    </source>
</evidence>
<organism evidence="3 4">
    <name type="scientific">Adineta ricciae</name>
    <name type="common">Rotifer</name>
    <dbReference type="NCBI Taxonomy" id="249248"/>
    <lineage>
        <taxon>Eukaryota</taxon>
        <taxon>Metazoa</taxon>
        <taxon>Spiralia</taxon>
        <taxon>Gnathifera</taxon>
        <taxon>Rotifera</taxon>
        <taxon>Eurotatoria</taxon>
        <taxon>Bdelloidea</taxon>
        <taxon>Adinetida</taxon>
        <taxon>Adinetidae</taxon>
        <taxon>Adineta</taxon>
    </lineage>
</organism>
<keyword evidence="4" id="KW-1185">Reference proteome</keyword>
<accession>A0A816F7T7</accession>
<keyword evidence="1" id="KW-0732">Signal</keyword>
<dbReference type="EMBL" id="CAJNOJ010000132">
    <property type="protein sequence ID" value="CAF1172857.1"/>
    <property type="molecule type" value="Genomic_DNA"/>
</dbReference>
<evidence type="ECO:0000313" key="3">
    <source>
        <dbReference type="EMBL" id="CAF1657236.1"/>
    </source>
</evidence>
<feature type="chain" id="PRO_5036229999" description="Fibrinogen C-terminal domain-containing protein" evidence="1">
    <location>
        <begin position="21"/>
        <end position="169"/>
    </location>
</feature>
<comment type="caution">
    <text evidence="3">The sequence shown here is derived from an EMBL/GenBank/DDBJ whole genome shotgun (WGS) entry which is preliminary data.</text>
</comment>
<name>A0A816F7T7_ADIRI</name>
<reference evidence="3" key="1">
    <citation type="submission" date="2021-02" db="EMBL/GenBank/DDBJ databases">
        <authorList>
            <person name="Nowell W R."/>
        </authorList>
    </citation>
    <scope>NUCLEOTIDE SEQUENCE</scope>
</reference>
<evidence type="ECO:0000256" key="1">
    <source>
        <dbReference type="SAM" id="SignalP"/>
    </source>
</evidence>
<evidence type="ECO:0000313" key="2">
    <source>
        <dbReference type="EMBL" id="CAF1172857.1"/>
    </source>
</evidence>
<dbReference type="EMBL" id="CAJNOR010010863">
    <property type="protein sequence ID" value="CAF1657236.1"/>
    <property type="molecule type" value="Genomic_DNA"/>
</dbReference>